<gene>
    <name evidence="1" type="ORF">DFQ10_10492</name>
</gene>
<dbReference type="SUPFAM" id="SSF53681">
    <property type="entry name" value="Aspartate/glutamate racemase"/>
    <property type="match status" value="2"/>
</dbReference>
<dbReference type="OrthoDB" id="9803739at2"/>
<dbReference type="Gene3D" id="3.40.50.1860">
    <property type="match status" value="2"/>
</dbReference>
<reference evidence="1 2" key="1">
    <citation type="submission" date="2018-07" db="EMBL/GenBank/DDBJ databases">
        <title>Genomic Encyclopedia of Type Strains, Phase III (KMG-III): the genomes of soil and plant-associated and newly described type strains.</title>
        <authorList>
            <person name="Whitman W."/>
        </authorList>
    </citation>
    <scope>NUCLEOTIDE SEQUENCE [LARGE SCALE GENOMIC DNA]</scope>
    <source>
        <strain evidence="1 2">CECT 7946</strain>
    </source>
</reference>
<evidence type="ECO:0000313" key="1">
    <source>
        <dbReference type="EMBL" id="RED43903.1"/>
    </source>
</evidence>
<comment type="caution">
    <text evidence="1">The sequence shown here is derived from an EMBL/GenBank/DDBJ whole genome shotgun (WGS) entry which is preliminary data.</text>
</comment>
<dbReference type="RefSeq" id="WP_115817318.1">
    <property type="nucleotide sequence ID" value="NZ_QRDV01000004.1"/>
</dbReference>
<dbReference type="EMBL" id="QRDV01000004">
    <property type="protein sequence ID" value="RED43903.1"/>
    <property type="molecule type" value="Genomic_DNA"/>
</dbReference>
<dbReference type="AlphaFoldDB" id="A0A3D9H318"/>
<name>A0A3D9H318_9FLAO</name>
<dbReference type="GO" id="GO:0016855">
    <property type="term" value="F:racemase and epimerase activity, acting on amino acids and derivatives"/>
    <property type="evidence" value="ECO:0007669"/>
    <property type="project" value="InterPro"/>
</dbReference>
<proteinExistence type="predicted"/>
<accession>A0A3D9H318</accession>
<dbReference type="InterPro" id="IPR001920">
    <property type="entry name" value="Asp/Glu_race"/>
</dbReference>
<protein>
    <submittedName>
        <fullName evidence="1">Aspartate racemase</fullName>
    </submittedName>
</protein>
<dbReference type="Proteomes" id="UP000256980">
    <property type="component" value="Unassembled WGS sequence"/>
</dbReference>
<keyword evidence="2" id="KW-1185">Reference proteome</keyword>
<sequence>MPETKLAVLGLGSRSTLFYLSELNRLYNEAKGGYSTCPFVLLNIDFNAINPLLPNPSKELDAALRVYTSEIETYHIQQVLIPNITLHETIDRLNITKNVLHPVHLSIKRIKENNWTKVVLFGSLFSMNATYIKNQFVANGIEVILPSEEDMLIIDTVRKQIYGETETAQLIEKYHSIINTYTAQHPVVLSCTELSILKPKGNKNLLDMADVQIEEAIKHCLA</sequence>
<organism evidence="1 2">
    <name type="scientific">Winogradskyella eximia</name>
    <dbReference type="NCBI Taxonomy" id="262006"/>
    <lineage>
        <taxon>Bacteria</taxon>
        <taxon>Pseudomonadati</taxon>
        <taxon>Bacteroidota</taxon>
        <taxon>Flavobacteriia</taxon>
        <taxon>Flavobacteriales</taxon>
        <taxon>Flavobacteriaceae</taxon>
        <taxon>Winogradskyella</taxon>
    </lineage>
</organism>
<evidence type="ECO:0000313" key="2">
    <source>
        <dbReference type="Proteomes" id="UP000256980"/>
    </source>
</evidence>